<dbReference type="EMBL" id="MU128985">
    <property type="protein sequence ID" value="KAF9512505.1"/>
    <property type="molecule type" value="Genomic_DNA"/>
</dbReference>
<gene>
    <name evidence="2" type="ORF">BS47DRAFT_1345257</name>
</gene>
<comment type="caution">
    <text evidence="2">The sequence shown here is derived from an EMBL/GenBank/DDBJ whole genome shotgun (WGS) entry which is preliminary data.</text>
</comment>
<evidence type="ECO:0000313" key="2">
    <source>
        <dbReference type="EMBL" id="KAF9512505.1"/>
    </source>
</evidence>
<feature type="compositionally biased region" description="Polar residues" evidence="1">
    <location>
        <begin position="93"/>
        <end position="102"/>
    </location>
</feature>
<feature type="compositionally biased region" description="Basic and acidic residues" evidence="1">
    <location>
        <begin position="33"/>
        <end position="47"/>
    </location>
</feature>
<feature type="region of interest" description="Disordered" evidence="1">
    <location>
        <begin position="1"/>
        <end position="114"/>
    </location>
</feature>
<name>A0A9P6AW59_9AGAM</name>
<keyword evidence="3" id="KW-1185">Reference proteome</keyword>
<feature type="compositionally biased region" description="Acidic residues" evidence="1">
    <location>
        <begin position="1"/>
        <end position="14"/>
    </location>
</feature>
<dbReference type="AlphaFoldDB" id="A0A9P6AW59"/>
<protein>
    <submittedName>
        <fullName evidence="2">Uncharacterized protein</fullName>
    </submittedName>
</protein>
<accession>A0A9P6AW59</accession>
<evidence type="ECO:0000313" key="3">
    <source>
        <dbReference type="Proteomes" id="UP000886523"/>
    </source>
</evidence>
<proteinExistence type="predicted"/>
<reference evidence="2" key="1">
    <citation type="journal article" date="2020" name="Nat. Commun.">
        <title>Large-scale genome sequencing of mycorrhizal fungi provides insights into the early evolution of symbiotic traits.</title>
        <authorList>
            <person name="Miyauchi S."/>
            <person name="Kiss E."/>
            <person name="Kuo A."/>
            <person name="Drula E."/>
            <person name="Kohler A."/>
            <person name="Sanchez-Garcia M."/>
            <person name="Morin E."/>
            <person name="Andreopoulos B."/>
            <person name="Barry K.W."/>
            <person name="Bonito G."/>
            <person name="Buee M."/>
            <person name="Carver A."/>
            <person name="Chen C."/>
            <person name="Cichocki N."/>
            <person name="Clum A."/>
            <person name="Culley D."/>
            <person name="Crous P.W."/>
            <person name="Fauchery L."/>
            <person name="Girlanda M."/>
            <person name="Hayes R.D."/>
            <person name="Keri Z."/>
            <person name="LaButti K."/>
            <person name="Lipzen A."/>
            <person name="Lombard V."/>
            <person name="Magnuson J."/>
            <person name="Maillard F."/>
            <person name="Murat C."/>
            <person name="Nolan M."/>
            <person name="Ohm R.A."/>
            <person name="Pangilinan J."/>
            <person name="Pereira M.F."/>
            <person name="Perotto S."/>
            <person name="Peter M."/>
            <person name="Pfister S."/>
            <person name="Riley R."/>
            <person name="Sitrit Y."/>
            <person name="Stielow J.B."/>
            <person name="Szollosi G."/>
            <person name="Zifcakova L."/>
            <person name="Stursova M."/>
            <person name="Spatafora J.W."/>
            <person name="Tedersoo L."/>
            <person name="Vaario L.M."/>
            <person name="Yamada A."/>
            <person name="Yan M."/>
            <person name="Wang P."/>
            <person name="Xu J."/>
            <person name="Bruns T."/>
            <person name="Baldrian P."/>
            <person name="Vilgalys R."/>
            <person name="Dunand C."/>
            <person name="Henrissat B."/>
            <person name="Grigoriev I.V."/>
            <person name="Hibbett D."/>
            <person name="Nagy L.G."/>
            <person name="Martin F.M."/>
        </authorList>
    </citation>
    <scope>NUCLEOTIDE SEQUENCE</scope>
    <source>
        <strain evidence="2">UP504</strain>
    </source>
</reference>
<sequence length="114" mass="12565">MSSEDEMVGSDVDEKDSGRGSSGLPPPQPKTQPKPESRPPRLSKDTTAKPASKQRPVVNVEIDDEEEEEGPVKPSCTALGKRAARDEEEQPSAPRTKNTGNHGVQWKRWSFVRD</sequence>
<dbReference type="Proteomes" id="UP000886523">
    <property type="component" value="Unassembled WGS sequence"/>
</dbReference>
<evidence type="ECO:0000256" key="1">
    <source>
        <dbReference type="SAM" id="MobiDB-lite"/>
    </source>
</evidence>
<organism evidence="2 3">
    <name type="scientific">Hydnum rufescens UP504</name>
    <dbReference type="NCBI Taxonomy" id="1448309"/>
    <lineage>
        <taxon>Eukaryota</taxon>
        <taxon>Fungi</taxon>
        <taxon>Dikarya</taxon>
        <taxon>Basidiomycota</taxon>
        <taxon>Agaricomycotina</taxon>
        <taxon>Agaricomycetes</taxon>
        <taxon>Cantharellales</taxon>
        <taxon>Hydnaceae</taxon>
        <taxon>Hydnum</taxon>
    </lineage>
</organism>